<dbReference type="RefSeq" id="WP_379271607.1">
    <property type="nucleotide sequence ID" value="NZ_JBHUGT010000022.1"/>
</dbReference>
<evidence type="ECO:0000313" key="4">
    <source>
        <dbReference type="Proteomes" id="UP001597493"/>
    </source>
</evidence>
<comment type="similarity">
    <text evidence="1">Belongs to the CapA family.</text>
</comment>
<accession>A0ABW5QW15</accession>
<dbReference type="Pfam" id="PF09587">
    <property type="entry name" value="PGA_cap"/>
    <property type="match status" value="1"/>
</dbReference>
<dbReference type="Proteomes" id="UP001597493">
    <property type="component" value="Unassembled WGS sequence"/>
</dbReference>
<evidence type="ECO:0000256" key="1">
    <source>
        <dbReference type="ARBA" id="ARBA00005662"/>
    </source>
</evidence>
<evidence type="ECO:0000313" key="3">
    <source>
        <dbReference type="EMBL" id="MFD2660393.1"/>
    </source>
</evidence>
<dbReference type="SUPFAM" id="SSF56300">
    <property type="entry name" value="Metallo-dependent phosphatases"/>
    <property type="match status" value="1"/>
</dbReference>
<proteinExistence type="inferred from homology"/>
<reference evidence="4" key="1">
    <citation type="journal article" date="2019" name="Int. J. Syst. Evol. Microbiol.">
        <title>The Global Catalogue of Microorganisms (GCM) 10K type strain sequencing project: providing services to taxonomists for standard genome sequencing and annotation.</title>
        <authorList>
            <consortium name="The Broad Institute Genomics Platform"/>
            <consortium name="The Broad Institute Genome Sequencing Center for Infectious Disease"/>
            <person name="Wu L."/>
            <person name="Ma J."/>
        </authorList>
    </citation>
    <scope>NUCLEOTIDE SEQUENCE [LARGE SCALE GENOMIC DNA]</scope>
    <source>
        <strain evidence="4">TISTR 1827</strain>
    </source>
</reference>
<sequence>MSTITIAAVGDLLMKKAVIESAREGGGRYDFAPLFAKAAPLLRKADIAIGNLETTLSGPDWLQGEPDVPSSYDRINKRTGYPQFSCPDALAPALKRSGFDVLTTANNHCMDGGAQGLRRTLRVLDRNGLKHTGTYRSAAESKRLLVTEAKGIKVGILSYTYGTNKMPVASSWMVNRIDRGKIVADIARLRKQTDLIVVCMHFGREFVRTPNARQKNLVELLFNQGADIVLGAHPHVVQPFIKRRTKDVYGQVKTRTAVYSLGNFISSRLWRNDYTMRGLIFEVTVRKDRGGKAEVAGVRAIPTETRRQRKNGRTRLVVVPQVPG</sequence>
<feature type="domain" description="Capsule synthesis protein CapA" evidence="2">
    <location>
        <begin position="5"/>
        <end position="268"/>
    </location>
</feature>
<dbReference type="PANTHER" id="PTHR33393">
    <property type="entry name" value="POLYGLUTAMINE SYNTHESIS ACCESSORY PROTEIN RV0574C-RELATED"/>
    <property type="match status" value="1"/>
</dbReference>
<dbReference type="InterPro" id="IPR029052">
    <property type="entry name" value="Metallo-depent_PP-like"/>
</dbReference>
<name>A0ABW5QW15_9BACL</name>
<dbReference type="InterPro" id="IPR019079">
    <property type="entry name" value="Capsule_synth_CapA"/>
</dbReference>
<gene>
    <name evidence="3" type="ORF">ACFSW5_08910</name>
</gene>
<dbReference type="EMBL" id="JBHUMY010000007">
    <property type="protein sequence ID" value="MFD2660393.1"/>
    <property type="molecule type" value="Genomic_DNA"/>
</dbReference>
<dbReference type="CDD" id="cd07381">
    <property type="entry name" value="MPP_CapA"/>
    <property type="match status" value="1"/>
</dbReference>
<dbReference type="Gene3D" id="3.60.21.10">
    <property type="match status" value="1"/>
</dbReference>
<dbReference type="PANTHER" id="PTHR33393:SF12">
    <property type="entry name" value="CAPSULE BIOSYNTHESIS PROTEIN CAPA"/>
    <property type="match status" value="1"/>
</dbReference>
<keyword evidence="4" id="KW-1185">Reference proteome</keyword>
<organism evidence="3 4">
    <name type="scientific">Paenibacillus thailandensis</name>
    <dbReference type="NCBI Taxonomy" id="393250"/>
    <lineage>
        <taxon>Bacteria</taxon>
        <taxon>Bacillati</taxon>
        <taxon>Bacillota</taxon>
        <taxon>Bacilli</taxon>
        <taxon>Bacillales</taxon>
        <taxon>Paenibacillaceae</taxon>
        <taxon>Paenibacillus</taxon>
    </lineage>
</organism>
<dbReference type="InterPro" id="IPR052169">
    <property type="entry name" value="CW_Biosynth-Accessory"/>
</dbReference>
<evidence type="ECO:0000259" key="2">
    <source>
        <dbReference type="SMART" id="SM00854"/>
    </source>
</evidence>
<protein>
    <submittedName>
        <fullName evidence="3">CapA family protein</fullName>
    </submittedName>
</protein>
<dbReference type="SMART" id="SM00854">
    <property type="entry name" value="PGA_cap"/>
    <property type="match status" value="1"/>
</dbReference>
<comment type="caution">
    <text evidence="3">The sequence shown here is derived from an EMBL/GenBank/DDBJ whole genome shotgun (WGS) entry which is preliminary data.</text>
</comment>